<gene>
    <name evidence="2" type="ORF">GWI33_002013</name>
</gene>
<organism evidence="2 3">
    <name type="scientific">Rhynchophorus ferrugineus</name>
    <name type="common">Red palm weevil</name>
    <name type="synonym">Curculio ferrugineus</name>
    <dbReference type="NCBI Taxonomy" id="354439"/>
    <lineage>
        <taxon>Eukaryota</taxon>
        <taxon>Metazoa</taxon>
        <taxon>Ecdysozoa</taxon>
        <taxon>Arthropoda</taxon>
        <taxon>Hexapoda</taxon>
        <taxon>Insecta</taxon>
        <taxon>Pterygota</taxon>
        <taxon>Neoptera</taxon>
        <taxon>Endopterygota</taxon>
        <taxon>Coleoptera</taxon>
        <taxon>Polyphaga</taxon>
        <taxon>Cucujiformia</taxon>
        <taxon>Curculionidae</taxon>
        <taxon>Dryophthorinae</taxon>
        <taxon>Rhynchophorus</taxon>
    </lineage>
</organism>
<evidence type="ECO:0000313" key="3">
    <source>
        <dbReference type="Proteomes" id="UP000625711"/>
    </source>
</evidence>
<dbReference type="EMBL" id="JAACXV010021030">
    <property type="protein sequence ID" value="KAF7263538.1"/>
    <property type="molecule type" value="Genomic_DNA"/>
</dbReference>
<reference evidence="2" key="1">
    <citation type="submission" date="2020-08" db="EMBL/GenBank/DDBJ databases">
        <title>Genome sequencing and assembly of the red palm weevil Rhynchophorus ferrugineus.</title>
        <authorList>
            <person name="Dias G.B."/>
            <person name="Bergman C.M."/>
            <person name="Manee M."/>
        </authorList>
    </citation>
    <scope>NUCLEOTIDE SEQUENCE</scope>
    <source>
        <strain evidence="2">AA-2017</strain>
        <tissue evidence="2">Whole larva</tissue>
    </source>
</reference>
<keyword evidence="3" id="KW-1185">Reference proteome</keyword>
<name>A0A834HLL9_RHYFE</name>
<protein>
    <submittedName>
        <fullName evidence="2">Uncharacterized protein</fullName>
    </submittedName>
</protein>
<accession>A0A834HLL9</accession>
<dbReference type="AlphaFoldDB" id="A0A834HLL9"/>
<evidence type="ECO:0000256" key="1">
    <source>
        <dbReference type="SAM" id="MobiDB-lite"/>
    </source>
</evidence>
<evidence type="ECO:0000313" key="2">
    <source>
        <dbReference type="EMBL" id="KAF7263538.1"/>
    </source>
</evidence>
<proteinExistence type="predicted"/>
<sequence>MRKLCAKWVPRELTFDQKQRRVDDSEQYLEMIKQRTRAGTHQPVSSSECMPPKTAPNVPAEIRGIDNVAGIVGLAGPPPEER</sequence>
<comment type="caution">
    <text evidence="2">The sequence shown here is derived from an EMBL/GenBank/DDBJ whole genome shotgun (WGS) entry which is preliminary data.</text>
</comment>
<feature type="compositionally biased region" description="Polar residues" evidence="1">
    <location>
        <begin position="37"/>
        <end position="48"/>
    </location>
</feature>
<dbReference type="Proteomes" id="UP000625711">
    <property type="component" value="Unassembled WGS sequence"/>
</dbReference>
<feature type="region of interest" description="Disordered" evidence="1">
    <location>
        <begin position="35"/>
        <end position="56"/>
    </location>
</feature>